<dbReference type="RefSeq" id="WP_079601899.1">
    <property type="nucleotide sequence ID" value="NZ_LT670817.1"/>
</dbReference>
<protein>
    <submittedName>
        <fullName evidence="2">Uncharacterized protein</fullName>
    </submittedName>
</protein>
<proteinExistence type="predicted"/>
<evidence type="ECO:0000313" key="3">
    <source>
        <dbReference type="Proteomes" id="UP000189796"/>
    </source>
</evidence>
<evidence type="ECO:0000256" key="1">
    <source>
        <dbReference type="SAM" id="MobiDB-lite"/>
    </source>
</evidence>
<reference evidence="2 3" key="1">
    <citation type="submission" date="2016-11" db="EMBL/GenBank/DDBJ databases">
        <authorList>
            <person name="Jaros S."/>
            <person name="Januszkiewicz K."/>
            <person name="Wedrychowicz H."/>
        </authorList>
    </citation>
    <scope>NUCLEOTIDE SEQUENCE [LARGE SCALE GENOMIC DNA]</scope>
    <source>
        <strain evidence="2 3">GAS138</strain>
    </source>
</reference>
<organism evidence="2 3">
    <name type="scientific">Bradyrhizobium erythrophlei</name>
    <dbReference type="NCBI Taxonomy" id="1437360"/>
    <lineage>
        <taxon>Bacteria</taxon>
        <taxon>Pseudomonadati</taxon>
        <taxon>Pseudomonadota</taxon>
        <taxon>Alphaproteobacteria</taxon>
        <taxon>Hyphomicrobiales</taxon>
        <taxon>Nitrobacteraceae</taxon>
        <taxon>Bradyrhizobium</taxon>
    </lineage>
</organism>
<sequence>MSEQYAVFLERRHRGEEESDRRRVTVGPLPRRHGRKSRPELVLEIGSADQSATEFLSREQFEDLVANARRVMGWDTVKLVMEGKPAVETTDGGQSLTGEIPGPETTFVRLHSWDEEKGHALLKKFIGEHNGLRRGGTATGNKKLRITVEVI</sequence>
<feature type="region of interest" description="Disordered" evidence="1">
    <location>
        <begin position="9"/>
        <end position="38"/>
    </location>
</feature>
<dbReference type="Proteomes" id="UP000189796">
    <property type="component" value="Chromosome I"/>
</dbReference>
<dbReference type="EMBL" id="LT670817">
    <property type="protein sequence ID" value="SHG88219.1"/>
    <property type="molecule type" value="Genomic_DNA"/>
</dbReference>
<feature type="compositionally biased region" description="Basic and acidic residues" evidence="1">
    <location>
        <begin position="9"/>
        <end position="23"/>
    </location>
</feature>
<accession>A0A1M5NG68</accession>
<name>A0A1M5NG68_9BRAD</name>
<evidence type="ECO:0000313" key="2">
    <source>
        <dbReference type="EMBL" id="SHG88219.1"/>
    </source>
</evidence>
<gene>
    <name evidence="2" type="ORF">SAMN05443248_2973</name>
</gene>
<dbReference type="AlphaFoldDB" id="A0A1M5NG68"/>